<feature type="compositionally biased region" description="Basic and acidic residues" evidence="1">
    <location>
        <begin position="1256"/>
        <end position="1266"/>
    </location>
</feature>
<gene>
    <name evidence="2" type="ORF">PCYB_032500</name>
</gene>
<dbReference type="VEuPathDB" id="PlasmoDB:PCYB_032500"/>
<feature type="region of interest" description="Disordered" evidence="1">
    <location>
        <begin position="153"/>
        <end position="175"/>
    </location>
</feature>
<evidence type="ECO:0000313" key="2">
    <source>
        <dbReference type="EMBL" id="GAB64838.1"/>
    </source>
</evidence>
<reference evidence="2 3" key="1">
    <citation type="journal article" date="2012" name="Nat. Genet.">
        <title>Plasmodium cynomolgi genome sequences provide insight into Plasmodium vivax and the monkey malaria clade.</title>
        <authorList>
            <person name="Tachibana S."/>
            <person name="Sullivan S.A."/>
            <person name="Kawai S."/>
            <person name="Nakamura S."/>
            <person name="Kim H.R."/>
            <person name="Goto N."/>
            <person name="Arisue N."/>
            <person name="Palacpac N.M.Q."/>
            <person name="Honma H."/>
            <person name="Yagi M."/>
            <person name="Tougan T."/>
            <person name="Katakai Y."/>
            <person name="Kaneko O."/>
            <person name="Mita T."/>
            <person name="Kita K."/>
            <person name="Yasutomi Y."/>
            <person name="Sutton P.L."/>
            <person name="Shakhbatyan R."/>
            <person name="Horii T."/>
            <person name="Yasunaga T."/>
            <person name="Barnwell J.W."/>
            <person name="Escalante A.A."/>
            <person name="Carlton J.M."/>
            <person name="Tanabe K."/>
        </authorList>
    </citation>
    <scope>NUCLEOTIDE SEQUENCE [LARGE SCALE GENOMIC DNA]</scope>
    <source>
        <strain evidence="2 3">B</strain>
    </source>
</reference>
<dbReference type="GeneID" id="14691363"/>
<dbReference type="EMBL" id="DF157095">
    <property type="protein sequence ID" value="GAB64838.1"/>
    <property type="molecule type" value="Genomic_DNA"/>
</dbReference>
<feature type="region of interest" description="Disordered" evidence="1">
    <location>
        <begin position="555"/>
        <end position="592"/>
    </location>
</feature>
<evidence type="ECO:0000256" key="1">
    <source>
        <dbReference type="SAM" id="MobiDB-lite"/>
    </source>
</evidence>
<evidence type="ECO:0000313" key="3">
    <source>
        <dbReference type="Proteomes" id="UP000006319"/>
    </source>
</evidence>
<dbReference type="Proteomes" id="UP000006319">
    <property type="component" value="Chromosome 3"/>
</dbReference>
<dbReference type="KEGG" id="pcy:PCYB_032500"/>
<feature type="compositionally biased region" description="Low complexity" evidence="1">
    <location>
        <begin position="1185"/>
        <end position="1203"/>
    </location>
</feature>
<feature type="region of interest" description="Disordered" evidence="1">
    <location>
        <begin position="1151"/>
        <end position="1217"/>
    </location>
</feature>
<feature type="compositionally biased region" description="Gly residues" evidence="1">
    <location>
        <begin position="1154"/>
        <end position="1163"/>
    </location>
</feature>
<dbReference type="PhylomeDB" id="K6UIA0"/>
<accession>K6UIA0</accession>
<feature type="region of interest" description="Disordered" evidence="1">
    <location>
        <begin position="839"/>
        <end position="865"/>
    </location>
</feature>
<dbReference type="RefSeq" id="XP_004220969.1">
    <property type="nucleotide sequence ID" value="XM_004220921.1"/>
</dbReference>
<proteinExistence type="predicted"/>
<feature type="compositionally biased region" description="Basic and acidic residues" evidence="1">
    <location>
        <begin position="851"/>
        <end position="864"/>
    </location>
</feature>
<name>K6UIA0_PLACD</name>
<dbReference type="eggNOG" id="ENOG502S8J0">
    <property type="taxonomic scope" value="Eukaryota"/>
</dbReference>
<protein>
    <submittedName>
        <fullName evidence="2">Uncharacterized protein</fullName>
    </submittedName>
</protein>
<keyword evidence="3" id="KW-1185">Reference proteome</keyword>
<organism evidence="2 3">
    <name type="scientific">Plasmodium cynomolgi (strain B)</name>
    <dbReference type="NCBI Taxonomy" id="1120755"/>
    <lineage>
        <taxon>Eukaryota</taxon>
        <taxon>Sar</taxon>
        <taxon>Alveolata</taxon>
        <taxon>Apicomplexa</taxon>
        <taxon>Aconoidasida</taxon>
        <taxon>Haemosporida</taxon>
        <taxon>Plasmodiidae</taxon>
        <taxon>Plasmodium</taxon>
        <taxon>Plasmodium (Plasmodium)</taxon>
    </lineage>
</organism>
<feature type="region of interest" description="Disordered" evidence="1">
    <location>
        <begin position="384"/>
        <end position="408"/>
    </location>
</feature>
<sequence length="1343" mass="153106">MGISLVRRLLRRLPKWMIHLLPRQPGENLFCLAYGRKITVLEHSSHITVRKQFMINHSVQLLRSVRDNILVTYGEKELHVFQLVYVKKEFSLVFFFKKGVRDAKCWKIHDGGNTFEVYEDAIKVNVKLIKINRDDEVARRIFYATNGGATKGGATKGGAPKGDATNGGATNGGATNGDTSHGGMALGDASIAPIGSTGAGAAGGAAHFYVNLLYIYVLDGERVDLVVVNSLVYLIYLLFSHHRYGLLLALMLHLYRGNCCVLTDLPVDEDERRDKLKPLIYFLFERRMNDIIKNGNKFGSNPRNSIYHVQVKDRQCDEDEEVKRRNGSNGFNNWCNHTSNKVLESVQAMGQSSESTFSASADQSMSESVSVALNGASFIDEEENGTEWPLSSHGGITSHGEGNPGGEELQHESRQILIDGRVISGNCIRELQKLCLLGIEISINFHMDLHECIFQFLRGVAAENFYFHLIEEYIVSKRIGITHDSVVFSLTEYFKRLYRIFSEYDDSCYDVFLFFCSLVGEPLNEERPNGERLNGKLLNGELLNEELLSEVVFSPLGESGDSSDEGVDGSGGEGGDERDCEGGEDPYDERDCERGEDPCADLDMHLYRHHLGAKNISRKIRRIYAFVCIVELFFRLFESISLEGEIEGIISHLPIHLSAFIYNKHNEDRITTAEFFISYLIRKKSNLFYSFCRCNSLRSDELPIYLPMYMFRNFYHCYFLFDYVFSVTFKVPFSISLNRFAVPLEEGITLRSCHSNVQAKYQFDDILNYGNIFFIFSPFRVERENHCTLNRTILSLWRYLLDGTHSRVGVSSVVGGSGVGVGSGVGGGSGVGVGSGADGGNSLEFLSPRRRSGDEGTCRRRNDPQRTQMNDYFNLDKNGFFLLLQLSLKDTFYLLNRSFFQYDYINNYDVINLLVRNLCNFYLHMVIIFLHYRMYLKKTLMQNLLEEETCVCIYGEVLLAVNTCRQYNEVSEVCLRLVHLIEEEGRHMHVHKNISNIVRWITLQLFYINKHREEMANSITYSLILFFILQSGCDDYSFDYLMGVHFVNFLLRLPCGGCQERRMSSTTGRRRFEKLTRRCFLFANKNYLKKIRPHVREERLFEAFRLKETNLRIRESQIKKNVEGTSSPQGNLVDYLLGEVYGVDVPGLLRQHGGDGGSGGDGGVTRPVRRGDGCAFKRVRSRSRGSVLPGGTSTGGSVPSGRVPSGGGPPRAGKTNKEQKQGDIFCVKFCRRHYGYILLLYVKKLLVLHRGGRSPGGEKREEESPPKVHSKTAHHRLRRKNVEKLLKYILFFSSMRKCEPVYVIILNHFGRYDVVLDHYRTRKEWRSMEEYIFGNIFFLKRKK</sequence>
<feature type="region of interest" description="Disordered" evidence="1">
    <location>
        <begin position="1252"/>
        <end position="1275"/>
    </location>
</feature>
<dbReference type="OrthoDB" id="370976at2759"/>